<evidence type="ECO:0000256" key="1">
    <source>
        <dbReference type="ARBA" id="ARBA00022723"/>
    </source>
</evidence>
<dbReference type="GeneID" id="8245098"/>
<feature type="region of interest" description="Disordered" evidence="4">
    <location>
        <begin position="459"/>
        <end position="493"/>
    </location>
</feature>
<evidence type="ECO:0000256" key="4">
    <source>
        <dbReference type="SAM" id="MobiDB-lite"/>
    </source>
</evidence>
<accession>C1E9N4</accession>
<dbReference type="SUPFAM" id="SSF144232">
    <property type="entry name" value="HIT/MYND zinc finger-like"/>
    <property type="match status" value="1"/>
</dbReference>
<evidence type="ECO:0000313" key="7">
    <source>
        <dbReference type="Proteomes" id="UP000002009"/>
    </source>
</evidence>
<dbReference type="Proteomes" id="UP000002009">
    <property type="component" value="Chromosome 7"/>
</dbReference>
<dbReference type="Pfam" id="PF01753">
    <property type="entry name" value="zf-MYND"/>
    <property type="match status" value="1"/>
</dbReference>
<feature type="domain" description="MYND-type" evidence="5">
    <location>
        <begin position="49"/>
        <end position="100"/>
    </location>
</feature>
<dbReference type="PANTHER" id="PTHR28069">
    <property type="entry name" value="GH20023P"/>
    <property type="match status" value="1"/>
</dbReference>
<dbReference type="AlphaFoldDB" id="C1E9N4"/>
<dbReference type="EMBL" id="CP001328">
    <property type="protein sequence ID" value="ACO64709.1"/>
    <property type="molecule type" value="Genomic_DNA"/>
</dbReference>
<dbReference type="OrthoDB" id="10671211at2759"/>
<keyword evidence="3" id="KW-0862">Zinc</keyword>
<evidence type="ECO:0000313" key="6">
    <source>
        <dbReference type="EMBL" id="ACO64709.1"/>
    </source>
</evidence>
<feature type="region of interest" description="Disordered" evidence="4">
    <location>
        <begin position="146"/>
        <end position="167"/>
    </location>
</feature>
<dbReference type="PANTHER" id="PTHR28069:SF2">
    <property type="entry name" value="GH20023P"/>
    <property type="match status" value="1"/>
</dbReference>
<dbReference type="Gene3D" id="6.10.140.2220">
    <property type="match status" value="1"/>
</dbReference>
<proteinExistence type="predicted"/>
<dbReference type="KEGG" id="mis:MICPUN_59783"/>
<dbReference type="OMA" id="VVKYALM"/>
<keyword evidence="1" id="KW-0479">Metal-binding</keyword>
<evidence type="ECO:0000256" key="2">
    <source>
        <dbReference type="ARBA" id="ARBA00022771"/>
    </source>
</evidence>
<name>C1E9N4_MICCC</name>
<evidence type="ECO:0000256" key="3">
    <source>
        <dbReference type="ARBA" id="ARBA00022833"/>
    </source>
</evidence>
<dbReference type="InParanoid" id="C1E9N4"/>
<evidence type="ECO:0000259" key="5">
    <source>
        <dbReference type="Pfam" id="PF01753"/>
    </source>
</evidence>
<sequence>MASDDWSLTPATLARVAELPTPDVPDPDALGSDALAALERGARLGVDSCGVCGAPETTTGDDDDDAGDAPPSVECARCRAIVYCGEAHMAADARDHARVCDLLAFDADLADVDVPDADARAAAAVKATVAKLKLLGRRTTATLLGPRGYGDEGDDENEAAARAARDEATKPRWRALFKLARTDDAKPKDDDDDADANAKTAATLRRHAELLSAPLSLVAASWLFPVVKYALMLGVGGEGRAEEDETAAADKELTPAVVHVVHGSGGDWCDAAADAMWLVGYGAALEKPGVEVTVVAPDLPEGWHGVKRSVGGDDRGTRSVSFHRGRYDDFAAAAGGTKGDDDASRDSPGPCLVFALDLCEALDECEVSEEDEEGNEGGGGGGGWMRSVRAAGCPVLTANRNQFELAAERERMEDELGYVLVGMARCPFPCPVPRQSPASANEVHRRNEWLAAYVPASLAAHPASDELEPTRGVAPGKRSGGDDESGGEKRARR</sequence>
<organism evidence="6 7">
    <name type="scientific">Micromonas commoda (strain RCC299 / NOUM17 / CCMP2709)</name>
    <name type="common">Picoplanktonic green alga</name>
    <dbReference type="NCBI Taxonomy" id="296587"/>
    <lineage>
        <taxon>Eukaryota</taxon>
        <taxon>Viridiplantae</taxon>
        <taxon>Chlorophyta</taxon>
        <taxon>Mamiellophyceae</taxon>
        <taxon>Mamiellales</taxon>
        <taxon>Mamiellaceae</taxon>
        <taxon>Micromonas</taxon>
    </lineage>
</organism>
<dbReference type="GO" id="GO:0008270">
    <property type="term" value="F:zinc ion binding"/>
    <property type="evidence" value="ECO:0007669"/>
    <property type="project" value="UniProtKB-KW"/>
</dbReference>
<keyword evidence="2" id="KW-0863">Zinc-finger</keyword>
<dbReference type="RefSeq" id="XP_002503451.1">
    <property type="nucleotide sequence ID" value="XM_002503405.1"/>
</dbReference>
<protein>
    <recommendedName>
        <fullName evidence="5">MYND-type domain-containing protein</fullName>
    </recommendedName>
</protein>
<dbReference type="InterPro" id="IPR002893">
    <property type="entry name" value="Znf_MYND"/>
</dbReference>
<gene>
    <name evidence="6" type="ORF">MICPUN_59783</name>
</gene>
<keyword evidence="7" id="KW-1185">Reference proteome</keyword>
<reference evidence="6 7" key="1">
    <citation type="journal article" date="2009" name="Science">
        <title>Green evolution and dynamic adaptations revealed by genomes of the marine picoeukaryotes Micromonas.</title>
        <authorList>
            <person name="Worden A.Z."/>
            <person name="Lee J.H."/>
            <person name="Mock T."/>
            <person name="Rouze P."/>
            <person name="Simmons M.P."/>
            <person name="Aerts A.L."/>
            <person name="Allen A.E."/>
            <person name="Cuvelier M.L."/>
            <person name="Derelle E."/>
            <person name="Everett M.V."/>
            <person name="Foulon E."/>
            <person name="Grimwood J."/>
            <person name="Gundlach H."/>
            <person name="Henrissat B."/>
            <person name="Napoli C."/>
            <person name="McDonald S.M."/>
            <person name="Parker M.S."/>
            <person name="Rombauts S."/>
            <person name="Salamov A."/>
            <person name="Von Dassow P."/>
            <person name="Badger J.H."/>
            <person name="Coutinho P.M."/>
            <person name="Demir E."/>
            <person name="Dubchak I."/>
            <person name="Gentemann C."/>
            <person name="Eikrem W."/>
            <person name="Gready J.E."/>
            <person name="John U."/>
            <person name="Lanier W."/>
            <person name="Lindquist E.A."/>
            <person name="Lucas S."/>
            <person name="Mayer K.F."/>
            <person name="Moreau H."/>
            <person name="Not F."/>
            <person name="Otillar R."/>
            <person name="Panaud O."/>
            <person name="Pangilinan J."/>
            <person name="Paulsen I."/>
            <person name="Piegu B."/>
            <person name="Poliakov A."/>
            <person name="Robbens S."/>
            <person name="Schmutz J."/>
            <person name="Toulza E."/>
            <person name="Wyss T."/>
            <person name="Zelensky A."/>
            <person name="Zhou K."/>
            <person name="Armbrust E.V."/>
            <person name="Bhattacharya D."/>
            <person name="Goodenough U.W."/>
            <person name="Van de Peer Y."/>
            <person name="Grigoriev I.V."/>
        </authorList>
    </citation>
    <scope>NUCLEOTIDE SEQUENCE [LARGE SCALE GENOMIC DNA]</scope>
    <source>
        <strain evidence="7">RCC299 / NOUM17</strain>
    </source>
</reference>